<feature type="transmembrane region" description="Helical" evidence="2">
    <location>
        <begin position="73"/>
        <end position="91"/>
    </location>
</feature>
<evidence type="ECO:0000256" key="1">
    <source>
        <dbReference type="SAM" id="MobiDB-lite"/>
    </source>
</evidence>
<feature type="transmembrane region" description="Helical" evidence="2">
    <location>
        <begin position="131"/>
        <end position="153"/>
    </location>
</feature>
<feature type="compositionally biased region" description="Basic and acidic residues" evidence="1">
    <location>
        <begin position="218"/>
        <end position="238"/>
    </location>
</feature>
<feature type="transmembrane region" description="Helical" evidence="2">
    <location>
        <begin position="48"/>
        <end position="67"/>
    </location>
</feature>
<reference evidence="3" key="1">
    <citation type="submission" date="2018-03" db="EMBL/GenBank/DDBJ databases">
        <authorList>
            <person name="Guldener U."/>
        </authorList>
    </citation>
    <scope>NUCLEOTIDE SEQUENCE</scope>
</reference>
<comment type="caution">
    <text evidence="3">The sequence shown here is derived from an EMBL/GenBank/DDBJ whole genome shotgun (WGS) entry which is preliminary data.</text>
</comment>
<gene>
    <name evidence="3" type="ORF">FTOL_11081</name>
</gene>
<evidence type="ECO:0000313" key="3">
    <source>
        <dbReference type="EMBL" id="SPJ85300.1"/>
    </source>
</evidence>
<feature type="region of interest" description="Disordered" evidence="1">
    <location>
        <begin position="1"/>
        <end position="38"/>
    </location>
</feature>
<sequence>MAAKNQSSQAYEPLPREDPSAALLSPSERENPEDGQTPVFRFTFSPTLVVRLMIVPIIIADIVFLCMPEEEPGVAAVFAIFAFFLLFWHAYRIFNCFLPGRKGNKFDFKIGNFFCMFGTTSPGSGINKRTLSCLVSAVDFSFGLLFIGPSVLAENTNIWRSGSGWHYYDSNPAKVIGLSITIVVIQSAIAFLNLFSVFRKIKIAVYMGEEEENGRIQLSEEHFCDETSEPRDSMSSEV</sequence>
<keyword evidence="2" id="KW-0472">Membrane</keyword>
<accession>A0AAE8SMN2</accession>
<name>A0AAE8SMN2_9HYPO</name>
<keyword evidence="2" id="KW-1133">Transmembrane helix</keyword>
<feature type="compositionally biased region" description="Polar residues" evidence="1">
    <location>
        <begin position="1"/>
        <end position="10"/>
    </location>
</feature>
<feature type="transmembrane region" description="Helical" evidence="2">
    <location>
        <begin position="173"/>
        <end position="198"/>
    </location>
</feature>
<dbReference type="EMBL" id="ONZP01000460">
    <property type="protein sequence ID" value="SPJ85300.1"/>
    <property type="molecule type" value="Genomic_DNA"/>
</dbReference>
<proteinExistence type="predicted"/>
<dbReference type="Proteomes" id="UP001187734">
    <property type="component" value="Unassembled WGS sequence"/>
</dbReference>
<feature type="region of interest" description="Disordered" evidence="1">
    <location>
        <begin position="217"/>
        <end position="238"/>
    </location>
</feature>
<organism evidence="3 4">
    <name type="scientific">Fusarium torulosum</name>
    <dbReference type="NCBI Taxonomy" id="33205"/>
    <lineage>
        <taxon>Eukaryota</taxon>
        <taxon>Fungi</taxon>
        <taxon>Dikarya</taxon>
        <taxon>Ascomycota</taxon>
        <taxon>Pezizomycotina</taxon>
        <taxon>Sordariomycetes</taxon>
        <taxon>Hypocreomycetidae</taxon>
        <taxon>Hypocreales</taxon>
        <taxon>Nectriaceae</taxon>
        <taxon>Fusarium</taxon>
    </lineage>
</organism>
<protein>
    <submittedName>
        <fullName evidence="3">Uncharacterized protein</fullName>
    </submittedName>
</protein>
<dbReference type="AlphaFoldDB" id="A0AAE8SMN2"/>
<keyword evidence="4" id="KW-1185">Reference proteome</keyword>
<evidence type="ECO:0000313" key="4">
    <source>
        <dbReference type="Proteomes" id="UP001187734"/>
    </source>
</evidence>
<evidence type="ECO:0000256" key="2">
    <source>
        <dbReference type="SAM" id="Phobius"/>
    </source>
</evidence>
<keyword evidence="2" id="KW-0812">Transmembrane</keyword>